<dbReference type="Pfam" id="PF05845">
    <property type="entry name" value="PhnH"/>
    <property type="match status" value="1"/>
</dbReference>
<dbReference type="Proteomes" id="UP001595711">
    <property type="component" value="Unassembled WGS sequence"/>
</dbReference>
<keyword evidence="1" id="KW-0456">Lyase</keyword>
<dbReference type="PIRSF" id="PIRSF020680">
    <property type="entry name" value="PhnH"/>
    <property type="match status" value="1"/>
</dbReference>
<sequence length="206" mass="20983">MQQDTMIPTAPAPGFADAVQQSQLAFRALLDAMARPGRVAAMPGDIGNPAGMAPALAAAALTLCDLDTPVWLGPGLDTDAVRGWLRFHTGAPLAATAEAADFALLDAAAGLPALDVFSLGSDAAPDRGATLLVQVATLAGETAMTWRGPGIKDAVTMPVCGLPAEVWRARAALSAEFPRGLDLYLCAGSSVIGLPRSTAISFTTEA</sequence>
<dbReference type="InterPro" id="IPR038058">
    <property type="entry name" value="PhnH-like_sp"/>
</dbReference>
<dbReference type="NCBIfam" id="TIGR03292">
    <property type="entry name" value="PhnH_redo"/>
    <property type="match status" value="1"/>
</dbReference>
<gene>
    <name evidence="1" type="primary">phnH</name>
    <name evidence="1" type="ORF">ACFOOQ_11200</name>
</gene>
<dbReference type="EMBL" id="JBHRYJ010000002">
    <property type="protein sequence ID" value="MFC3676113.1"/>
    <property type="molecule type" value="Genomic_DNA"/>
</dbReference>
<name>A0ABV7VF60_9PROT</name>
<proteinExistence type="predicted"/>
<accession>A0ABV7VF60</accession>
<dbReference type="SUPFAM" id="SSF159709">
    <property type="entry name" value="PhnH-like"/>
    <property type="match status" value="1"/>
</dbReference>
<dbReference type="GO" id="GO:0016829">
    <property type="term" value="F:lyase activity"/>
    <property type="evidence" value="ECO:0007669"/>
    <property type="project" value="UniProtKB-KW"/>
</dbReference>
<comment type="caution">
    <text evidence="1">The sequence shown here is derived from an EMBL/GenBank/DDBJ whole genome shotgun (WGS) entry which is preliminary data.</text>
</comment>
<dbReference type="RefSeq" id="WP_379726108.1">
    <property type="nucleotide sequence ID" value="NZ_JBHRYJ010000002.1"/>
</dbReference>
<dbReference type="Gene3D" id="3.40.50.11310">
    <property type="entry name" value="Bacterial phosphonate metabolism protein PhnH"/>
    <property type="match status" value="1"/>
</dbReference>
<dbReference type="InterPro" id="IPR008772">
    <property type="entry name" value="Phosphonate_metab_PhnH"/>
</dbReference>
<keyword evidence="2" id="KW-1185">Reference proteome</keyword>
<reference evidence="2" key="1">
    <citation type="journal article" date="2019" name="Int. J. Syst. Evol. Microbiol.">
        <title>The Global Catalogue of Microorganisms (GCM) 10K type strain sequencing project: providing services to taxonomists for standard genome sequencing and annotation.</title>
        <authorList>
            <consortium name="The Broad Institute Genomics Platform"/>
            <consortium name="The Broad Institute Genome Sequencing Center for Infectious Disease"/>
            <person name="Wu L."/>
            <person name="Ma J."/>
        </authorList>
    </citation>
    <scope>NUCLEOTIDE SEQUENCE [LARGE SCALE GENOMIC DNA]</scope>
    <source>
        <strain evidence="2">KCTC 42182</strain>
    </source>
</reference>
<protein>
    <submittedName>
        <fullName evidence="1">Phosphonate C-P lyase system protein PhnH</fullName>
    </submittedName>
</protein>
<evidence type="ECO:0000313" key="2">
    <source>
        <dbReference type="Proteomes" id="UP001595711"/>
    </source>
</evidence>
<organism evidence="1 2">
    <name type="scientific">Ferrovibrio xuzhouensis</name>
    <dbReference type="NCBI Taxonomy" id="1576914"/>
    <lineage>
        <taxon>Bacteria</taxon>
        <taxon>Pseudomonadati</taxon>
        <taxon>Pseudomonadota</taxon>
        <taxon>Alphaproteobacteria</taxon>
        <taxon>Rhodospirillales</taxon>
        <taxon>Rhodospirillaceae</taxon>
        <taxon>Ferrovibrio</taxon>
    </lineage>
</organism>
<evidence type="ECO:0000313" key="1">
    <source>
        <dbReference type="EMBL" id="MFC3676113.1"/>
    </source>
</evidence>